<dbReference type="PROSITE" id="PS51257">
    <property type="entry name" value="PROKAR_LIPOPROTEIN"/>
    <property type="match status" value="1"/>
</dbReference>
<dbReference type="RefSeq" id="WP_089053889.1">
    <property type="nucleotide sequence ID" value="NZ_MUHA01000010.1"/>
</dbReference>
<name>A0A226I3M1_9FLAO</name>
<reference evidence="2 3" key="1">
    <citation type="submission" date="2016-11" db="EMBL/GenBank/DDBJ databases">
        <title>Whole genomes of Flavobacteriaceae.</title>
        <authorList>
            <person name="Stine C."/>
            <person name="Li C."/>
            <person name="Tadesse D."/>
        </authorList>
    </citation>
    <scope>NUCLEOTIDE SEQUENCE [LARGE SCALE GENOMIC DNA]</scope>
    <source>
        <strain evidence="2 3">CCUG 59446</strain>
    </source>
</reference>
<accession>A0A226I3M1</accession>
<keyword evidence="1" id="KW-0732">Signal</keyword>
<organism evidence="2 3">
    <name type="scientific">Flavobacterium oncorhynchi</name>
    <dbReference type="NCBI Taxonomy" id="728056"/>
    <lineage>
        <taxon>Bacteria</taxon>
        <taxon>Pseudomonadati</taxon>
        <taxon>Bacteroidota</taxon>
        <taxon>Flavobacteriia</taxon>
        <taxon>Flavobacteriales</taxon>
        <taxon>Flavobacteriaceae</taxon>
        <taxon>Flavobacterium</taxon>
    </lineage>
</organism>
<sequence length="256" mass="28757">MKKILCLFTALSTVLISSCSSDDSENETNVILPKTVNYIYSNEPGDNDLSTIVYNGNKIVSTTYSGGDKEVYTYTGSVITKIEDIAKEGNISSKNEFTYENGKLKIDLLTEISKEKIYISKNVYTHNANGTISFITYSVDPVTKKEEKSSEGVLTYLNGNLINKTETYSGNTYNKTYEYDSKNSPRKNILGFNLLVDFDTSASINNVTKSTNVYKYGENTTTSVLNTVYEYNEKGYPVKQTETDSFKNEETTIYTY</sequence>
<dbReference type="EMBL" id="MUHA01000010">
    <property type="protein sequence ID" value="OXB00372.1"/>
    <property type="molecule type" value="Genomic_DNA"/>
</dbReference>
<protein>
    <recommendedName>
        <fullName evidence="4">DUF4595 domain-containing protein</fullName>
    </recommendedName>
</protein>
<evidence type="ECO:0000256" key="1">
    <source>
        <dbReference type="SAM" id="SignalP"/>
    </source>
</evidence>
<evidence type="ECO:0000313" key="3">
    <source>
        <dbReference type="Proteomes" id="UP000198336"/>
    </source>
</evidence>
<keyword evidence="3" id="KW-1185">Reference proteome</keyword>
<dbReference type="Proteomes" id="UP000198336">
    <property type="component" value="Unassembled WGS sequence"/>
</dbReference>
<proteinExistence type="predicted"/>
<evidence type="ECO:0000313" key="2">
    <source>
        <dbReference type="EMBL" id="OXB00372.1"/>
    </source>
</evidence>
<evidence type="ECO:0008006" key="4">
    <source>
        <dbReference type="Google" id="ProtNLM"/>
    </source>
</evidence>
<feature type="chain" id="PRO_5013031029" description="DUF4595 domain-containing protein" evidence="1">
    <location>
        <begin position="22"/>
        <end position="256"/>
    </location>
</feature>
<feature type="signal peptide" evidence="1">
    <location>
        <begin position="1"/>
        <end position="21"/>
    </location>
</feature>
<gene>
    <name evidence="2" type="ORF">B0A75_08635</name>
</gene>
<comment type="caution">
    <text evidence="2">The sequence shown here is derived from an EMBL/GenBank/DDBJ whole genome shotgun (WGS) entry which is preliminary data.</text>
</comment>
<dbReference type="AlphaFoldDB" id="A0A226I3M1"/>